<dbReference type="Gene3D" id="3.40.50.720">
    <property type="entry name" value="NAD(P)-binding Rossmann-like Domain"/>
    <property type="match status" value="1"/>
</dbReference>
<dbReference type="GO" id="GO:0003723">
    <property type="term" value="F:RNA binding"/>
    <property type="evidence" value="ECO:0007669"/>
    <property type="project" value="UniProtKB-KW"/>
</dbReference>
<dbReference type="InterPro" id="IPR020843">
    <property type="entry name" value="ER"/>
</dbReference>
<dbReference type="GO" id="GO:0008270">
    <property type="term" value="F:zinc ion binding"/>
    <property type="evidence" value="ECO:0007669"/>
    <property type="project" value="InterPro"/>
</dbReference>
<dbReference type="CDD" id="cd08274">
    <property type="entry name" value="MDR9"/>
    <property type="match status" value="1"/>
</dbReference>
<evidence type="ECO:0000256" key="4">
    <source>
        <dbReference type="ARBA" id="ARBA00022857"/>
    </source>
</evidence>
<dbReference type="GO" id="GO:0016491">
    <property type="term" value="F:oxidoreductase activity"/>
    <property type="evidence" value="ECO:0007669"/>
    <property type="project" value="InterPro"/>
</dbReference>
<evidence type="ECO:0000259" key="7">
    <source>
        <dbReference type="SMART" id="SM00829"/>
    </source>
</evidence>
<dbReference type="Gene3D" id="3.90.180.10">
    <property type="entry name" value="Medium-chain alcohol dehydrogenases, catalytic domain"/>
    <property type="match status" value="1"/>
</dbReference>
<dbReference type="InterPro" id="IPR002364">
    <property type="entry name" value="Quin_OxRdtase/zeta-crystal_CS"/>
</dbReference>
<evidence type="ECO:0000256" key="3">
    <source>
        <dbReference type="ARBA" id="ARBA00022490"/>
    </source>
</evidence>
<dbReference type="InterPro" id="IPR013149">
    <property type="entry name" value="ADH-like_C"/>
</dbReference>
<keyword evidence="4" id="KW-0521">NADP</keyword>
<dbReference type="Proteomes" id="UP000283255">
    <property type="component" value="Unassembled WGS sequence"/>
</dbReference>
<dbReference type="OrthoDB" id="9788224at2"/>
<dbReference type="InterPro" id="IPR051603">
    <property type="entry name" value="Zinc-ADH_QOR/CCCR"/>
</dbReference>
<reference evidence="8 9" key="1">
    <citation type="submission" date="2018-09" db="EMBL/GenBank/DDBJ databases">
        <authorList>
            <person name="Wang F."/>
        </authorList>
    </citation>
    <scope>NUCLEOTIDE SEQUENCE [LARGE SCALE GENOMIC DNA]</scope>
    <source>
        <strain evidence="8 9">PLHSC7-2</strain>
    </source>
</reference>
<keyword evidence="5" id="KW-0694">RNA-binding</keyword>
<evidence type="ECO:0000256" key="2">
    <source>
        <dbReference type="ARBA" id="ARBA00011881"/>
    </source>
</evidence>
<proteinExistence type="predicted"/>
<name>A0A418YBE1_9GAMM</name>
<dbReference type="PANTHER" id="PTHR44154">
    <property type="entry name" value="QUINONE OXIDOREDUCTASE"/>
    <property type="match status" value="1"/>
</dbReference>
<comment type="subcellular location">
    <subcellularLocation>
        <location evidence="1">Cytoplasm</location>
    </subcellularLocation>
</comment>
<dbReference type="Pfam" id="PF00107">
    <property type="entry name" value="ADH_zinc_N"/>
    <property type="match status" value="1"/>
</dbReference>
<dbReference type="SMART" id="SM00829">
    <property type="entry name" value="PKS_ER"/>
    <property type="match status" value="1"/>
</dbReference>
<evidence type="ECO:0000256" key="1">
    <source>
        <dbReference type="ARBA" id="ARBA00004496"/>
    </source>
</evidence>
<dbReference type="SUPFAM" id="SSF51735">
    <property type="entry name" value="NAD(P)-binding Rossmann-fold domains"/>
    <property type="match status" value="1"/>
</dbReference>
<organism evidence="8 9">
    <name type="scientific">Motilimonas pumila</name>
    <dbReference type="NCBI Taxonomy" id="2303987"/>
    <lineage>
        <taxon>Bacteria</taxon>
        <taxon>Pseudomonadati</taxon>
        <taxon>Pseudomonadota</taxon>
        <taxon>Gammaproteobacteria</taxon>
        <taxon>Alteromonadales</taxon>
        <taxon>Alteromonadales genera incertae sedis</taxon>
        <taxon>Motilimonas</taxon>
    </lineage>
</organism>
<keyword evidence="3" id="KW-0963">Cytoplasm</keyword>
<gene>
    <name evidence="8" type="ORF">D1Z90_16210</name>
</gene>
<dbReference type="EMBL" id="QZCH01000025">
    <property type="protein sequence ID" value="RJG40298.1"/>
    <property type="molecule type" value="Genomic_DNA"/>
</dbReference>
<comment type="subunit">
    <text evidence="2">Homotetramer.</text>
</comment>
<accession>A0A418YBE1</accession>
<keyword evidence="9" id="KW-1185">Reference proteome</keyword>
<evidence type="ECO:0000256" key="5">
    <source>
        <dbReference type="ARBA" id="ARBA00022884"/>
    </source>
</evidence>
<dbReference type="PANTHER" id="PTHR44154:SF1">
    <property type="entry name" value="QUINONE OXIDOREDUCTASE"/>
    <property type="match status" value="1"/>
</dbReference>
<protein>
    <submittedName>
        <fullName evidence="8">Alcohol dehydrogenase</fullName>
    </submittedName>
</protein>
<keyword evidence="6" id="KW-0007">Acetylation</keyword>
<reference evidence="8 9" key="2">
    <citation type="submission" date="2019-01" db="EMBL/GenBank/DDBJ databases">
        <title>Motilimonas pumilus sp. nov., isolated from the gut of sea cucumber (Apostichopus japonicus).</title>
        <authorList>
            <person name="Wang F.-Q."/>
            <person name="Ren L.-H."/>
            <person name="Lin Y.-W."/>
            <person name="Sun G.-H."/>
            <person name="Du Z.-J."/>
            <person name="Zhao J.-X."/>
            <person name="Liu X.-J."/>
            <person name="Liu L.-J."/>
        </authorList>
    </citation>
    <scope>NUCLEOTIDE SEQUENCE [LARGE SCALE GENOMIC DNA]</scope>
    <source>
        <strain evidence="8 9">PLHSC7-2</strain>
    </source>
</reference>
<dbReference type="PROSITE" id="PS01162">
    <property type="entry name" value="QOR_ZETA_CRYSTAL"/>
    <property type="match status" value="1"/>
</dbReference>
<evidence type="ECO:0000256" key="6">
    <source>
        <dbReference type="ARBA" id="ARBA00022990"/>
    </source>
</evidence>
<evidence type="ECO:0000313" key="8">
    <source>
        <dbReference type="EMBL" id="RJG40298.1"/>
    </source>
</evidence>
<dbReference type="AlphaFoldDB" id="A0A418YBE1"/>
<dbReference type="InterPro" id="IPR013154">
    <property type="entry name" value="ADH-like_N"/>
</dbReference>
<dbReference type="InterPro" id="IPR011032">
    <property type="entry name" value="GroES-like_sf"/>
</dbReference>
<feature type="domain" description="Enoyl reductase (ER)" evidence="7">
    <location>
        <begin position="37"/>
        <end position="365"/>
    </location>
</feature>
<dbReference type="InterPro" id="IPR036291">
    <property type="entry name" value="NAD(P)-bd_dom_sf"/>
</dbReference>
<evidence type="ECO:0000313" key="9">
    <source>
        <dbReference type="Proteomes" id="UP000283255"/>
    </source>
</evidence>
<dbReference type="Pfam" id="PF08240">
    <property type="entry name" value="ADH_N"/>
    <property type="match status" value="1"/>
</dbReference>
<dbReference type="SUPFAM" id="SSF50129">
    <property type="entry name" value="GroES-like"/>
    <property type="match status" value="1"/>
</dbReference>
<comment type="caution">
    <text evidence="8">The sequence shown here is derived from an EMBL/GenBank/DDBJ whole genome shotgun (WGS) entry which is preliminary data.</text>
</comment>
<dbReference type="GO" id="GO:0005737">
    <property type="term" value="C:cytoplasm"/>
    <property type="evidence" value="ECO:0007669"/>
    <property type="project" value="UniProtKB-SubCell"/>
</dbReference>
<sequence>MRSHPKALQGTACSWPFNALKREIPATMAGVLLMGHGGPEMLQYQTDIKVPQPREHEVLVRVFAAGVNNTDINTRIGWYSKNDSSDDASWGGTSLPFPLVQGADVCGEVVAVGCKVDVNRLGQRVLIEPCITEVNGETMQPPWYFGSECNGGFAEYTVVAAKHAHRVESSFSDAELATFPCSYSTAENMLTRANVRHGEKVLITGASGGVGSGAIQLAKARGAQVIAVTSPAKQAQLLQLGADQVLNRHSDLVAALGENSVDVVIDLVAGKGWPQLLQVLRPHGRYAVSGAIGGPMVSLDVRTLYLKDLSFFGCTVLAPGVFANLITLIEQGKVKPLLASTFTLKDIHQAQQVFQQKEYIGKMVLQINSPS</sequence>